<accession>A0A160T4H2</accession>
<dbReference type="RefSeq" id="WP_095044246.1">
    <property type="nucleotide sequence ID" value="NZ_LN890655.1"/>
</dbReference>
<dbReference type="Proteomes" id="UP000215027">
    <property type="component" value="Chromosome I"/>
</dbReference>
<evidence type="ECO:0000313" key="8">
    <source>
        <dbReference type="EMBL" id="CUS04976.2"/>
    </source>
</evidence>
<dbReference type="PANTHER" id="PTHR48073">
    <property type="entry name" value="O-SUCCINYLBENZOATE SYNTHASE-RELATED"/>
    <property type="match status" value="1"/>
</dbReference>
<dbReference type="Pfam" id="PF02746">
    <property type="entry name" value="MR_MLE_N"/>
    <property type="match status" value="1"/>
</dbReference>
<comment type="cofactor">
    <cofactor evidence="1">
        <name>a divalent metal cation</name>
        <dbReference type="ChEBI" id="CHEBI:60240"/>
    </cofactor>
</comment>
<evidence type="ECO:0000313" key="9">
    <source>
        <dbReference type="Proteomes" id="UP000215027"/>
    </source>
</evidence>
<feature type="domain" description="Mandelate racemase/muconate lactonizing enzyme C-terminal" evidence="7">
    <location>
        <begin position="147"/>
        <end position="239"/>
    </location>
</feature>
<evidence type="ECO:0000256" key="1">
    <source>
        <dbReference type="ARBA" id="ARBA00001968"/>
    </source>
</evidence>
<evidence type="ECO:0000256" key="5">
    <source>
        <dbReference type="ARBA" id="ARBA00029491"/>
    </source>
</evidence>
<dbReference type="SFLD" id="SFLDF00009">
    <property type="entry name" value="o-succinylbenzoate_synthase"/>
    <property type="match status" value="1"/>
</dbReference>
<keyword evidence="9" id="KW-1185">Reference proteome</keyword>
<dbReference type="InterPro" id="IPR036849">
    <property type="entry name" value="Enolase-like_C_sf"/>
</dbReference>
<dbReference type="GO" id="GO:0009234">
    <property type="term" value="P:menaquinone biosynthetic process"/>
    <property type="evidence" value="ECO:0007669"/>
    <property type="project" value="UniProtKB-UniRule"/>
</dbReference>
<keyword evidence="2" id="KW-0479">Metal-binding</keyword>
<evidence type="ECO:0000256" key="2">
    <source>
        <dbReference type="ARBA" id="ARBA00022723"/>
    </source>
</evidence>
<dbReference type="InterPro" id="IPR029065">
    <property type="entry name" value="Enolase_C-like"/>
</dbReference>
<dbReference type="NCBIfam" id="TIGR01928">
    <property type="entry name" value="menC_lowGC_arch"/>
    <property type="match status" value="1"/>
</dbReference>
<keyword evidence="4 8" id="KW-0456">Lyase</keyword>
<evidence type="ECO:0000256" key="6">
    <source>
        <dbReference type="NCBIfam" id="TIGR01928"/>
    </source>
</evidence>
<keyword evidence="3" id="KW-0460">Magnesium</keyword>
<reference evidence="8" key="1">
    <citation type="submission" date="2016-01" db="EMBL/GenBank/DDBJ databases">
        <authorList>
            <person name="Mcilroy J.S."/>
            <person name="Karst M S."/>
            <person name="Albertsen M."/>
        </authorList>
    </citation>
    <scope>NUCLEOTIDE SEQUENCE</scope>
    <source>
        <strain evidence="8">Cfx-K</strain>
    </source>
</reference>
<dbReference type="InterPro" id="IPR013341">
    <property type="entry name" value="Mandelate_racemase_N_dom"/>
</dbReference>
<dbReference type="GO" id="GO:0016854">
    <property type="term" value="F:racemase and epimerase activity"/>
    <property type="evidence" value="ECO:0007669"/>
    <property type="project" value="UniProtKB-ARBA"/>
</dbReference>
<evidence type="ECO:0000256" key="4">
    <source>
        <dbReference type="ARBA" id="ARBA00023239"/>
    </source>
</evidence>
<gene>
    <name evidence="8" type="primary">menC</name>
    <name evidence="8" type="ORF">CFX0092_A3098</name>
</gene>
<dbReference type="InterPro" id="IPR029017">
    <property type="entry name" value="Enolase-like_N"/>
</dbReference>
<dbReference type="SFLD" id="SFLDS00001">
    <property type="entry name" value="Enolase"/>
    <property type="match status" value="1"/>
</dbReference>
<proteinExistence type="predicted"/>
<sequence>MKIERIDLYHVSMRLVSPFVTSFGPQQQRDCLLTAVHADGLTGWGESVATNDPGYSYETTGTAWHILSDFLIPALVGREIAGPEALGPALSFVRGHPLAKAALDQALWDLAAQADGVSLAAKLAEPYAEGAKARVPVGVSIGIQPSLERTVEVIGQYYDQGYRRIKLKIKPGHDVAVGRAARAAFPDLPIMLDANSAFRLEDAAVFQAMDELNLLMLEQPLGYEDIYDHSRLRPLIKTPLCLDESIHSDDHARYALAIEACDIINVKPSRVAGWTEARRIHDRCRAVGMPLWVGGMLETGVGRAAQLALAALPGFTLPGDISATERYYTRDITAPFTLNREDSTISVPAGPGLGVEIDHDYLAAVTLRRESFTTP</sequence>
<protein>
    <recommendedName>
        <fullName evidence="5 6">o-succinylbenzoate synthase</fullName>
        <ecNumber evidence="5 6">4.2.1.113</ecNumber>
    </recommendedName>
</protein>
<dbReference type="SFLD" id="SFLDG00180">
    <property type="entry name" value="muconate_cycloisomerase"/>
    <property type="match status" value="1"/>
</dbReference>
<dbReference type="GO" id="GO:0046872">
    <property type="term" value="F:metal ion binding"/>
    <property type="evidence" value="ECO:0007669"/>
    <property type="project" value="UniProtKB-KW"/>
</dbReference>
<evidence type="ECO:0000259" key="7">
    <source>
        <dbReference type="SMART" id="SM00922"/>
    </source>
</evidence>
<dbReference type="CDD" id="cd03317">
    <property type="entry name" value="NAAAR"/>
    <property type="match status" value="1"/>
</dbReference>
<dbReference type="EMBL" id="LN890655">
    <property type="protein sequence ID" value="CUS04976.2"/>
    <property type="molecule type" value="Genomic_DNA"/>
</dbReference>
<organism evidence="8 9">
    <name type="scientific">Candidatus Promineifilum breve</name>
    <dbReference type="NCBI Taxonomy" id="1806508"/>
    <lineage>
        <taxon>Bacteria</taxon>
        <taxon>Bacillati</taxon>
        <taxon>Chloroflexota</taxon>
        <taxon>Ardenticatenia</taxon>
        <taxon>Candidatus Promineifilales</taxon>
        <taxon>Candidatus Promineifilaceae</taxon>
        <taxon>Candidatus Promineifilum</taxon>
    </lineage>
</organism>
<dbReference type="SUPFAM" id="SSF51604">
    <property type="entry name" value="Enolase C-terminal domain-like"/>
    <property type="match status" value="1"/>
</dbReference>
<dbReference type="SMART" id="SM00922">
    <property type="entry name" value="MR_MLE"/>
    <property type="match status" value="1"/>
</dbReference>
<dbReference type="KEGG" id="pbf:CFX0092_A3098"/>
<dbReference type="Pfam" id="PF13378">
    <property type="entry name" value="MR_MLE_C"/>
    <property type="match status" value="1"/>
</dbReference>
<dbReference type="InterPro" id="IPR010197">
    <property type="entry name" value="OSBS/NAAAR"/>
</dbReference>
<dbReference type="InterPro" id="IPR013342">
    <property type="entry name" value="Mandelate_racemase_C"/>
</dbReference>
<dbReference type="AlphaFoldDB" id="A0A160T4H2"/>
<dbReference type="UniPathway" id="UPA00079"/>
<dbReference type="SUPFAM" id="SSF54826">
    <property type="entry name" value="Enolase N-terminal domain-like"/>
    <property type="match status" value="1"/>
</dbReference>
<dbReference type="Gene3D" id="3.20.20.120">
    <property type="entry name" value="Enolase-like C-terminal domain"/>
    <property type="match status" value="1"/>
</dbReference>
<dbReference type="PANTHER" id="PTHR48073:SF5">
    <property type="entry name" value="O-SUCCINYLBENZOATE SYNTHASE"/>
    <property type="match status" value="1"/>
</dbReference>
<name>A0A160T4H2_9CHLR</name>
<dbReference type="UniPathway" id="UPA01057">
    <property type="reaction ID" value="UER00165"/>
</dbReference>
<dbReference type="Gene3D" id="3.30.390.10">
    <property type="entry name" value="Enolase-like, N-terminal domain"/>
    <property type="match status" value="1"/>
</dbReference>
<dbReference type="OrthoDB" id="9774531at2"/>
<dbReference type="GO" id="GO:0043748">
    <property type="term" value="F:O-succinylbenzoate synthase activity"/>
    <property type="evidence" value="ECO:0007669"/>
    <property type="project" value="UniProtKB-EC"/>
</dbReference>
<dbReference type="EC" id="4.2.1.113" evidence="5 6"/>
<evidence type="ECO:0000256" key="3">
    <source>
        <dbReference type="ARBA" id="ARBA00022842"/>
    </source>
</evidence>